<evidence type="ECO:0000313" key="5">
    <source>
        <dbReference type="EMBL" id="KRK18659.1"/>
    </source>
</evidence>
<proteinExistence type="inferred from homology"/>
<dbReference type="InterPro" id="IPR036388">
    <property type="entry name" value="WH-like_DNA-bd_sf"/>
</dbReference>
<dbReference type="InterPro" id="IPR013324">
    <property type="entry name" value="RNA_pol_sigma_r3/r4-like"/>
</dbReference>
<accession>A0A0R1FDY6</accession>
<dbReference type="Pfam" id="PF04297">
    <property type="entry name" value="UPF0122"/>
    <property type="match status" value="1"/>
</dbReference>
<evidence type="ECO:0000256" key="4">
    <source>
        <dbReference type="SAM" id="Coils"/>
    </source>
</evidence>
<dbReference type="Gene3D" id="1.10.10.10">
    <property type="entry name" value="Winged helix-like DNA-binding domain superfamily/Winged helix DNA-binding domain"/>
    <property type="match status" value="1"/>
</dbReference>
<dbReference type="PATRIC" id="fig|913848.6.peg.92"/>
<keyword evidence="4" id="KW-0175">Coiled coil</keyword>
<dbReference type="eggNOG" id="COG2739">
    <property type="taxonomic scope" value="Bacteria"/>
</dbReference>
<evidence type="ECO:0000256" key="1">
    <source>
        <dbReference type="ARBA" id="ARBA00008720"/>
    </source>
</evidence>
<comment type="caution">
    <text evidence="5">The sequence shown here is derived from an EMBL/GenBank/DDBJ whole genome shotgun (WGS) entry which is preliminary data.</text>
</comment>
<gene>
    <name evidence="5" type="ORF">FD22_GL000094</name>
</gene>
<dbReference type="PANTHER" id="PTHR40083:SF1">
    <property type="entry name" value="UPF0122 PROTEIN YLXM"/>
    <property type="match status" value="1"/>
</dbReference>
<dbReference type="GO" id="GO:0003677">
    <property type="term" value="F:DNA binding"/>
    <property type="evidence" value="ECO:0007669"/>
    <property type="project" value="UniProtKB-KW"/>
</dbReference>
<dbReference type="PANTHER" id="PTHR40083">
    <property type="entry name" value="UPF0122 PROTEIN CBO2450/CLC_2298"/>
    <property type="match status" value="1"/>
</dbReference>
<dbReference type="InterPro" id="IPR007394">
    <property type="entry name" value="UPF0122"/>
</dbReference>
<protein>
    <recommendedName>
        <fullName evidence="3">UPF0122 protein FD22_GL000094</fullName>
    </recommendedName>
</protein>
<dbReference type="NCBIfam" id="NF001070">
    <property type="entry name" value="PRK00118.1-6"/>
    <property type="match status" value="1"/>
</dbReference>
<dbReference type="SUPFAM" id="SSF88659">
    <property type="entry name" value="Sigma3 and sigma4 domains of RNA polymerase sigma factors"/>
    <property type="match status" value="1"/>
</dbReference>
<evidence type="ECO:0000256" key="2">
    <source>
        <dbReference type="ARBA" id="ARBA00024764"/>
    </source>
</evidence>
<dbReference type="AlphaFoldDB" id="A0A0R1FDY6"/>
<comment type="similarity">
    <text evidence="1 3">Belongs to the UPF0122 family.</text>
</comment>
<feature type="coiled-coil region" evidence="4">
    <location>
        <begin position="53"/>
        <end position="80"/>
    </location>
</feature>
<dbReference type="HAMAP" id="MF_00245">
    <property type="entry name" value="UPF0122"/>
    <property type="match status" value="1"/>
</dbReference>
<dbReference type="NCBIfam" id="NF045758">
    <property type="entry name" value="YlxM"/>
    <property type="match status" value="1"/>
</dbReference>
<organism evidence="5 6">
    <name type="scientific">Loigolactobacillus coryniformis subsp. coryniformis KCTC 3167 = DSM 20001</name>
    <dbReference type="NCBI Taxonomy" id="913848"/>
    <lineage>
        <taxon>Bacteria</taxon>
        <taxon>Bacillati</taxon>
        <taxon>Bacillota</taxon>
        <taxon>Bacilli</taxon>
        <taxon>Lactobacillales</taxon>
        <taxon>Lactobacillaceae</taxon>
        <taxon>Loigolactobacillus</taxon>
    </lineage>
</organism>
<dbReference type="NCBIfam" id="NF001068">
    <property type="entry name" value="PRK00118.1-4"/>
    <property type="match status" value="1"/>
</dbReference>
<comment type="function">
    <text evidence="2 3">Might take part in the signal recognition particle (SRP) pathway. This is inferred from the conservation of its genetic proximity to ftsY/ffh. May be a regulatory protein.</text>
</comment>
<evidence type="ECO:0000256" key="3">
    <source>
        <dbReference type="HAMAP-Rule" id="MF_00245"/>
    </source>
</evidence>
<name>A0A0R1FDY6_9LACO</name>
<dbReference type="InterPro" id="IPR054831">
    <property type="entry name" value="UPF0122_fam_protein"/>
</dbReference>
<dbReference type="EMBL" id="AZCN01000010">
    <property type="protein sequence ID" value="KRK18659.1"/>
    <property type="molecule type" value="Genomic_DNA"/>
</dbReference>
<dbReference type="Proteomes" id="UP000051181">
    <property type="component" value="Unassembled WGS sequence"/>
</dbReference>
<sequence length="117" mass="14209">MDFNMEIEKNNRVNSLFEFYAPLLTKKQYHYLQLYYADDYSLGEIAEEFSVSRQAVYDNIKRTEKILEDYEQKLQLYRNFQVRNNATDRLQAYVQQHYAQDQQLMQLISELEQDEAD</sequence>
<evidence type="ECO:0000313" key="6">
    <source>
        <dbReference type="Proteomes" id="UP000051181"/>
    </source>
</evidence>
<keyword evidence="5" id="KW-0238">DNA-binding</keyword>
<reference evidence="5 6" key="1">
    <citation type="journal article" date="2015" name="Genome Announc.">
        <title>Expanding the biotechnology potential of lactobacilli through comparative genomics of 213 strains and associated genera.</title>
        <authorList>
            <person name="Sun Z."/>
            <person name="Harris H.M."/>
            <person name="McCann A."/>
            <person name="Guo C."/>
            <person name="Argimon S."/>
            <person name="Zhang W."/>
            <person name="Yang X."/>
            <person name="Jeffery I.B."/>
            <person name="Cooney J.C."/>
            <person name="Kagawa T.F."/>
            <person name="Liu W."/>
            <person name="Song Y."/>
            <person name="Salvetti E."/>
            <person name="Wrobel A."/>
            <person name="Rasinkangas P."/>
            <person name="Parkhill J."/>
            <person name="Rea M.C."/>
            <person name="O'Sullivan O."/>
            <person name="Ritari J."/>
            <person name="Douillard F.P."/>
            <person name="Paul Ross R."/>
            <person name="Yang R."/>
            <person name="Briner A.E."/>
            <person name="Felis G.E."/>
            <person name="de Vos W.M."/>
            <person name="Barrangou R."/>
            <person name="Klaenhammer T.R."/>
            <person name="Caufield P.W."/>
            <person name="Cui Y."/>
            <person name="Zhang H."/>
            <person name="O'Toole P.W."/>
        </authorList>
    </citation>
    <scope>NUCLEOTIDE SEQUENCE [LARGE SCALE GENOMIC DNA]</scope>
    <source>
        <strain evidence="5 6">DSM 20001</strain>
    </source>
</reference>